<dbReference type="EMBL" id="ASHM01018778">
    <property type="protein sequence ID" value="PNY00311.1"/>
    <property type="molecule type" value="Genomic_DNA"/>
</dbReference>
<dbReference type="AlphaFoldDB" id="A0A2K3NB95"/>
<dbReference type="SUPFAM" id="SSF54001">
    <property type="entry name" value="Cysteine proteinases"/>
    <property type="match status" value="1"/>
</dbReference>
<dbReference type="Gene3D" id="3.90.70.10">
    <property type="entry name" value="Cysteine proteinases"/>
    <property type="match status" value="1"/>
</dbReference>
<dbReference type="GO" id="GO:0006508">
    <property type="term" value="P:proteolysis"/>
    <property type="evidence" value="ECO:0007669"/>
    <property type="project" value="InterPro"/>
</dbReference>
<evidence type="ECO:0000259" key="1">
    <source>
        <dbReference type="Pfam" id="PF00112"/>
    </source>
</evidence>
<dbReference type="InterPro" id="IPR000668">
    <property type="entry name" value="Peptidase_C1A_C"/>
</dbReference>
<organism evidence="2 3">
    <name type="scientific">Trifolium pratense</name>
    <name type="common">Red clover</name>
    <dbReference type="NCBI Taxonomy" id="57577"/>
    <lineage>
        <taxon>Eukaryota</taxon>
        <taxon>Viridiplantae</taxon>
        <taxon>Streptophyta</taxon>
        <taxon>Embryophyta</taxon>
        <taxon>Tracheophyta</taxon>
        <taxon>Spermatophyta</taxon>
        <taxon>Magnoliopsida</taxon>
        <taxon>eudicotyledons</taxon>
        <taxon>Gunneridae</taxon>
        <taxon>Pentapetalae</taxon>
        <taxon>rosids</taxon>
        <taxon>fabids</taxon>
        <taxon>Fabales</taxon>
        <taxon>Fabaceae</taxon>
        <taxon>Papilionoideae</taxon>
        <taxon>50 kb inversion clade</taxon>
        <taxon>NPAAA clade</taxon>
        <taxon>Hologalegina</taxon>
        <taxon>IRL clade</taxon>
        <taxon>Trifolieae</taxon>
        <taxon>Trifolium</taxon>
    </lineage>
</organism>
<sequence>MTRVEDFQQWKRYFPPVEDQGGANSCFAFAACSLVEELWCFLTGERILLSKQDLYSHLIRSEDEDIIGQYMQTVVKTVY</sequence>
<evidence type="ECO:0000313" key="2">
    <source>
        <dbReference type="EMBL" id="PNY00311.1"/>
    </source>
</evidence>
<dbReference type="InterPro" id="IPR038765">
    <property type="entry name" value="Papain-like_cys_pep_sf"/>
</dbReference>
<accession>A0A2K3NB95</accession>
<protein>
    <submittedName>
        <fullName evidence="2">Cysteine proteinase rd21a-like protein</fullName>
    </submittedName>
</protein>
<name>A0A2K3NB95_TRIPR</name>
<dbReference type="GO" id="GO:0008234">
    <property type="term" value="F:cysteine-type peptidase activity"/>
    <property type="evidence" value="ECO:0007669"/>
    <property type="project" value="InterPro"/>
</dbReference>
<dbReference type="PROSITE" id="PS51257">
    <property type="entry name" value="PROKAR_LIPOPROTEIN"/>
    <property type="match status" value="1"/>
</dbReference>
<gene>
    <name evidence="2" type="ORF">L195_g023587</name>
</gene>
<proteinExistence type="predicted"/>
<reference evidence="2 3" key="2">
    <citation type="journal article" date="2017" name="Front. Plant Sci.">
        <title>Gene Classification and Mining of Molecular Markers Useful in Red Clover (Trifolium pratense) Breeding.</title>
        <authorList>
            <person name="Istvanek J."/>
            <person name="Dluhosova J."/>
            <person name="Dluhos P."/>
            <person name="Patkova L."/>
            <person name="Nedelnik J."/>
            <person name="Repkova J."/>
        </authorList>
    </citation>
    <scope>NUCLEOTIDE SEQUENCE [LARGE SCALE GENOMIC DNA]</scope>
    <source>
        <strain evidence="3">cv. Tatra</strain>
        <tissue evidence="2">Young leaves</tissue>
    </source>
</reference>
<reference evidence="2 3" key="1">
    <citation type="journal article" date="2014" name="Am. J. Bot.">
        <title>Genome assembly and annotation for red clover (Trifolium pratense; Fabaceae).</title>
        <authorList>
            <person name="Istvanek J."/>
            <person name="Jaros M."/>
            <person name="Krenek A."/>
            <person name="Repkova J."/>
        </authorList>
    </citation>
    <scope>NUCLEOTIDE SEQUENCE [LARGE SCALE GENOMIC DNA]</scope>
    <source>
        <strain evidence="3">cv. Tatra</strain>
        <tissue evidence="2">Young leaves</tissue>
    </source>
</reference>
<evidence type="ECO:0000313" key="3">
    <source>
        <dbReference type="Proteomes" id="UP000236291"/>
    </source>
</evidence>
<dbReference type="Pfam" id="PF00112">
    <property type="entry name" value="Peptidase_C1"/>
    <property type="match status" value="1"/>
</dbReference>
<comment type="caution">
    <text evidence="2">The sequence shown here is derived from an EMBL/GenBank/DDBJ whole genome shotgun (WGS) entry which is preliminary data.</text>
</comment>
<feature type="domain" description="Peptidase C1A papain C-terminal" evidence="1">
    <location>
        <begin position="8"/>
        <end position="56"/>
    </location>
</feature>
<dbReference type="Proteomes" id="UP000236291">
    <property type="component" value="Unassembled WGS sequence"/>
</dbReference>